<protein>
    <submittedName>
        <fullName evidence="1">Uncharacterized protein</fullName>
    </submittedName>
</protein>
<organism evidence="1 2">
    <name type="scientific">Skeletonema marinoi</name>
    <dbReference type="NCBI Taxonomy" id="267567"/>
    <lineage>
        <taxon>Eukaryota</taxon>
        <taxon>Sar</taxon>
        <taxon>Stramenopiles</taxon>
        <taxon>Ochrophyta</taxon>
        <taxon>Bacillariophyta</taxon>
        <taxon>Coscinodiscophyceae</taxon>
        <taxon>Thalassiosirophycidae</taxon>
        <taxon>Thalassiosirales</taxon>
        <taxon>Skeletonemataceae</taxon>
        <taxon>Skeletonema</taxon>
        <taxon>Skeletonema marinoi-dohrnii complex</taxon>
    </lineage>
</organism>
<dbReference type="EMBL" id="JATAAI010000011">
    <property type="protein sequence ID" value="KAK1742554.1"/>
    <property type="molecule type" value="Genomic_DNA"/>
</dbReference>
<reference evidence="1" key="1">
    <citation type="submission" date="2023-06" db="EMBL/GenBank/DDBJ databases">
        <title>Survivors Of The Sea: Transcriptome response of Skeletonema marinoi to long-term dormancy.</title>
        <authorList>
            <person name="Pinder M.I.M."/>
            <person name="Kourtchenko O."/>
            <person name="Robertson E.K."/>
            <person name="Larsson T."/>
            <person name="Maumus F."/>
            <person name="Osuna-Cruz C.M."/>
            <person name="Vancaester E."/>
            <person name="Stenow R."/>
            <person name="Vandepoele K."/>
            <person name="Ploug H."/>
            <person name="Bruchert V."/>
            <person name="Godhe A."/>
            <person name="Topel M."/>
        </authorList>
    </citation>
    <scope>NUCLEOTIDE SEQUENCE</scope>
    <source>
        <strain evidence="1">R05AC</strain>
    </source>
</reference>
<evidence type="ECO:0000313" key="2">
    <source>
        <dbReference type="Proteomes" id="UP001224775"/>
    </source>
</evidence>
<keyword evidence="2" id="KW-1185">Reference proteome</keyword>
<gene>
    <name evidence="1" type="ORF">QTG54_007119</name>
</gene>
<sequence>MLASLRSVARPLARCATSQATKTTTIRTFAALSEGENVVVPLITDSLEWTLSSPPPLHQFTEPPLIVECEHLGLKPGAEVEEILESQGETITDIVGKEGWVANDPKLYEGLIPQNCEWTEFVDEKTGEWVYMDEFGQRVDAPKA</sequence>
<dbReference type="Proteomes" id="UP001224775">
    <property type="component" value="Unassembled WGS sequence"/>
</dbReference>
<proteinExistence type="predicted"/>
<dbReference type="AlphaFoldDB" id="A0AAD8YA13"/>
<name>A0AAD8YA13_9STRA</name>
<comment type="caution">
    <text evidence="1">The sequence shown here is derived from an EMBL/GenBank/DDBJ whole genome shotgun (WGS) entry which is preliminary data.</text>
</comment>
<accession>A0AAD8YA13</accession>
<evidence type="ECO:0000313" key="1">
    <source>
        <dbReference type="EMBL" id="KAK1742554.1"/>
    </source>
</evidence>